<accession>A0AAV7T590</accession>
<evidence type="ECO:0000313" key="1">
    <source>
        <dbReference type="EMBL" id="KAJ1171234.1"/>
    </source>
</evidence>
<reference evidence="1" key="1">
    <citation type="journal article" date="2022" name="bioRxiv">
        <title>Sequencing and chromosome-scale assembly of the giantPleurodeles waltlgenome.</title>
        <authorList>
            <person name="Brown T."/>
            <person name="Elewa A."/>
            <person name="Iarovenko S."/>
            <person name="Subramanian E."/>
            <person name="Araus A.J."/>
            <person name="Petzold A."/>
            <person name="Susuki M."/>
            <person name="Suzuki K.-i.T."/>
            <person name="Hayashi T."/>
            <person name="Toyoda A."/>
            <person name="Oliveira C."/>
            <person name="Osipova E."/>
            <person name="Leigh N.D."/>
            <person name="Simon A."/>
            <person name="Yun M.H."/>
        </authorList>
    </citation>
    <scope>NUCLEOTIDE SEQUENCE</scope>
    <source>
        <strain evidence="1">20211129_DDA</strain>
        <tissue evidence="1">Liver</tissue>
    </source>
</reference>
<dbReference type="EMBL" id="JANPWB010000007">
    <property type="protein sequence ID" value="KAJ1171234.1"/>
    <property type="molecule type" value="Genomic_DNA"/>
</dbReference>
<dbReference type="AlphaFoldDB" id="A0AAV7T590"/>
<comment type="caution">
    <text evidence="1">The sequence shown here is derived from an EMBL/GenBank/DDBJ whole genome shotgun (WGS) entry which is preliminary data.</text>
</comment>
<evidence type="ECO:0000313" key="2">
    <source>
        <dbReference type="Proteomes" id="UP001066276"/>
    </source>
</evidence>
<proteinExistence type="predicted"/>
<gene>
    <name evidence="1" type="ORF">NDU88_003104</name>
</gene>
<name>A0AAV7T590_PLEWA</name>
<dbReference type="Proteomes" id="UP001066276">
    <property type="component" value="Chromosome 4_1"/>
</dbReference>
<keyword evidence="2" id="KW-1185">Reference proteome</keyword>
<sequence>MEPSKFRFFSMEKKFMTPDFGMALDLGAVGREELSLLRSILLDCLWSTSHATAEVNSERVVCPTRGSFCEEEEPSDMWL</sequence>
<protein>
    <submittedName>
        <fullName evidence="1">Uncharacterized protein</fullName>
    </submittedName>
</protein>
<organism evidence="1 2">
    <name type="scientific">Pleurodeles waltl</name>
    <name type="common">Iberian ribbed newt</name>
    <dbReference type="NCBI Taxonomy" id="8319"/>
    <lineage>
        <taxon>Eukaryota</taxon>
        <taxon>Metazoa</taxon>
        <taxon>Chordata</taxon>
        <taxon>Craniata</taxon>
        <taxon>Vertebrata</taxon>
        <taxon>Euteleostomi</taxon>
        <taxon>Amphibia</taxon>
        <taxon>Batrachia</taxon>
        <taxon>Caudata</taxon>
        <taxon>Salamandroidea</taxon>
        <taxon>Salamandridae</taxon>
        <taxon>Pleurodelinae</taxon>
        <taxon>Pleurodeles</taxon>
    </lineage>
</organism>